<sequence length="386" mass="42536">MNDLRAWLGTFSCVSRVPFAEPERFAESTDLDLLGRMANCLEGNPLLHSVAVGRADADGVLRPVAAGGPFREHILSDVRVFFAPDHPHARSVSVRALHEGRTLVVADYPRSEYLQHPNLAGWRETLARIGIRWLAAAPMERQGTAWGVLVLAGTRDLPPAELELAATILARFMADSLDLWEAQRRTQDLHRQLRQVAERDPLTDLPNRRALQRVLVTPRALDGAGRTAVVMLDLDDFKAINDELGHQAGDAMLRALAERLCASLRRENFVARYGGDEFVLLLHGCAERNAEEVLSRLEAALARPLALADRQWSMRASMGVALAVDHPAQDAERLLRLADMALYKAKASKGRRECSWCFANAEDLPPKQGAAVSSFSGDEGDLDIHG</sequence>
<dbReference type="Gene3D" id="3.30.450.40">
    <property type="match status" value="1"/>
</dbReference>
<dbReference type="Pfam" id="PF01590">
    <property type="entry name" value="GAF"/>
    <property type="match status" value="1"/>
</dbReference>
<dbReference type="PANTHER" id="PTHR46663:SF4">
    <property type="entry name" value="DIGUANYLATE CYCLASE DGCT-RELATED"/>
    <property type="match status" value="1"/>
</dbReference>
<dbReference type="AlphaFoldDB" id="A0A059ZWK0"/>
<dbReference type="RefSeq" id="WP_004873123.1">
    <property type="nucleotide sequence ID" value="NZ_CP005986.1"/>
</dbReference>
<dbReference type="PROSITE" id="PS50887">
    <property type="entry name" value="GGDEF"/>
    <property type="match status" value="1"/>
</dbReference>
<dbReference type="Pfam" id="PF00990">
    <property type="entry name" value="GGDEF"/>
    <property type="match status" value="1"/>
</dbReference>
<dbReference type="PANTHER" id="PTHR46663">
    <property type="entry name" value="DIGUANYLATE CYCLASE DGCT-RELATED"/>
    <property type="match status" value="1"/>
</dbReference>
<dbReference type="EMBL" id="CP005986">
    <property type="protein sequence ID" value="AIA55818.1"/>
    <property type="molecule type" value="Genomic_DNA"/>
</dbReference>
<gene>
    <name evidence="2" type="ORF">Acaty_c1960</name>
</gene>
<dbReference type="FunFam" id="3.30.70.270:FF:000001">
    <property type="entry name" value="Diguanylate cyclase domain protein"/>
    <property type="match status" value="1"/>
</dbReference>
<dbReference type="HOGENOM" id="CLU_715006_0_0_6"/>
<accession>A0A059ZWK0</accession>
<dbReference type="GO" id="GO:0003824">
    <property type="term" value="F:catalytic activity"/>
    <property type="evidence" value="ECO:0007669"/>
    <property type="project" value="UniProtKB-ARBA"/>
</dbReference>
<dbReference type="SMART" id="SM00267">
    <property type="entry name" value="GGDEF"/>
    <property type="match status" value="1"/>
</dbReference>
<dbReference type="InterPro" id="IPR029016">
    <property type="entry name" value="GAF-like_dom_sf"/>
</dbReference>
<dbReference type="Proteomes" id="UP000005522">
    <property type="component" value="Chromosome"/>
</dbReference>
<dbReference type="Gene3D" id="3.30.70.270">
    <property type="match status" value="1"/>
</dbReference>
<protein>
    <submittedName>
        <fullName evidence="2">Diguanylate cyclase/phosphodiesterase (GGDEF &amp; EAL domains) with PAS/PAC sensor(S)</fullName>
    </submittedName>
</protein>
<dbReference type="InterPro" id="IPR043128">
    <property type="entry name" value="Rev_trsase/Diguanyl_cyclase"/>
</dbReference>
<dbReference type="KEGG" id="acz:Acaty_c1960"/>
<name>A0A059ZWK0_ACICK</name>
<evidence type="ECO:0000259" key="1">
    <source>
        <dbReference type="PROSITE" id="PS50887"/>
    </source>
</evidence>
<dbReference type="InterPro" id="IPR000160">
    <property type="entry name" value="GGDEF_dom"/>
</dbReference>
<feature type="domain" description="GGDEF" evidence="1">
    <location>
        <begin position="225"/>
        <end position="359"/>
    </location>
</feature>
<evidence type="ECO:0000313" key="2">
    <source>
        <dbReference type="EMBL" id="AIA55818.1"/>
    </source>
</evidence>
<dbReference type="SUPFAM" id="SSF55073">
    <property type="entry name" value="Nucleotide cyclase"/>
    <property type="match status" value="1"/>
</dbReference>
<dbReference type="SUPFAM" id="SSF55781">
    <property type="entry name" value="GAF domain-like"/>
    <property type="match status" value="1"/>
</dbReference>
<dbReference type="eggNOG" id="COG5001">
    <property type="taxonomic scope" value="Bacteria"/>
</dbReference>
<proteinExistence type="predicted"/>
<dbReference type="InterPro" id="IPR003018">
    <property type="entry name" value="GAF"/>
</dbReference>
<dbReference type="InterPro" id="IPR029787">
    <property type="entry name" value="Nucleotide_cyclase"/>
</dbReference>
<dbReference type="CDD" id="cd01949">
    <property type="entry name" value="GGDEF"/>
    <property type="match status" value="1"/>
</dbReference>
<organism evidence="2 3">
    <name type="scientific">Acidithiobacillus caldus (strain ATCC 51756 / DSM 8584 / KU)</name>
    <dbReference type="NCBI Taxonomy" id="637389"/>
    <lineage>
        <taxon>Bacteria</taxon>
        <taxon>Pseudomonadati</taxon>
        <taxon>Pseudomonadota</taxon>
        <taxon>Acidithiobacillia</taxon>
        <taxon>Acidithiobacillales</taxon>
        <taxon>Acidithiobacillaceae</taxon>
        <taxon>Acidithiobacillus</taxon>
    </lineage>
</organism>
<dbReference type="InterPro" id="IPR052163">
    <property type="entry name" value="DGC-Regulatory_Protein"/>
</dbReference>
<evidence type="ECO:0000313" key="3">
    <source>
        <dbReference type="Proteomes" id="UP000005522"/>
    </source>
</evidence>
<dbReference type="NCBIfam" id="TIGR00254">
    <property type="entry name" value="GGDEF"/>
    <property type="match status" value="1"/>
</dbReference>
<reference evidence="2 3" key="1">
    <citation type="journal article" date="2009" name="J. Bacteriol.">
        <title>Draft genome sequence of the extremely acidophilic bacterium Acidithiobacillus caldus ATCC 51756 reveals metabolic versatility in the genus Acidithiobacillus.</title>
        <authorList>
            <person name="Valdes J."/>
            <person name="Quatrini R."/>
            <person name="Hallberg K."/>
            <person name="Dopson M."/>
            <person name="Valenzuela P.D."/>
            <person name="Holmes D.S."/>
        </authorList>
    </citation>
    <scope>NUCLEOTIDE SEQUENCE [LARGE SCALE GENOMIC DNA]</scope>
    <source>
        <strain evidence="3">ATCC 51756 / DSM 8584 / KU</strain>
    </source>
</reference>